<evidence type="ECO:0000313" key="2">
    <source>
        <dbReference type="EMBL" id="ORX95359.1"/>
    </source>
</evidence>
<accession>A0A1Y1YBH5</accession>
<gene>
    <name evidence="2" type="ORF">BCR34DRAFT_498530</name>
</gene>
<name>A0A1Y1YBH5_9PLEO</name>
<dbReference type="EMBL" id="MCFA01000281">
    <property type="protein sequence ID" value="ORX95359.1"/>
    <property type="molecule type" value="Genomic_DNA"/>
</dbReference>
<dbReference type="AlphaFoldDB" id="A0A1Y1YBH5"/>
<dbReference type="Proteomes" id="UP000193144">
    <property type="component" value="Unassembled WGS sequence"/>
</dbReference>
<proteinExistence type="predicted"/>
<dbReference type="OrthoDB" id="5385013at2759"/>
<evidence type="ECO:0000313" key="3">
    <source>
        <dbReference type="Proteomes" id="UP000193144"/>
    </source>
</evidence>
<evidence type="ECO:0000259" key="1">
    <source>
        <dbReference type="Pfam" id="PF24086"/>
    </source>
</evidence>
<feature type="domain" description="DUF7371" evidence="1">
    <location>
        <begin position="57"/>
        <end position="256"/>
    </location>
</feature>
<comment type="caution">
    <text evidence="2">The sequence shown here is derived from an EMBL/GenBank/DDBJ whole genome shotgun (WGS) entry which is preliminary data.</text>
</comment>
<dbReference type="Pfam" id="PF24086">
    <property type="entry name" value="DUF7371"/>
    <property type="match status" value="1"/>
</dbReference>
<dbReference type="InterPro" id="IPR055795">
    <property type="entry name" value="DUF7371"/>
</dbReference>
<sequence>MAPPSVPSFQILTRKKRQLSGFTTIISTVTSIDIGLPIVSPTSAGTPAEPTPTLCGETGNFTLGFDDTTVGPDRNGILPINGMTNPYHHLFHANGFAYIPDSWEPYPAVSQPNIAMFFPLAGRLLPNTPFAGTMLPGEIGAGPRAGVNAYWFDAFSGFFGCALNGVVSCTLRISGYKYDSTVQKEVLVVQQSVHIPPCYGYIRCRLTWIDFNADFRALSGIQFAAYVDGSNIPQIFMMDSLSMAWSNNTCSAGILRIGRR</sequence>
<keyword evidence="3" id="KW-1185">Reference proteome</keyword>
<dbReference type="STRING" id="1231657.A0A1Y1YBH5"/>
<protein>
    <recommendedName>
        <fullName evidence="1">DUF7371 domain-containing protein</fullName>
    </recommendedName>
</protein>
<organism evidence="2 3">
    <name type="scientific">Clohesyomyces aquaticus</name>
    <dbReference type="NCBI Taxonomy" id="1231657"/>
    <lineage>
        <taxon>Eukaryota</taxon>
        <taxon>Fungi</taxon>
        <taxon>Dikarya</taxon>
        <taxon>Ascomycota</taxon>
        <taxon>Pezizomycotina</taxon>
        <taxon>Dothideomycetes</taxon>
        <taxon>Pleosporomycetidae</taxon>
        <taxon>Pleosporales</taxon>
        <taxon>Lindgomycetaceae</taxon>
        <taxon>Clohesyomyces</taxon>
    </lineage>
</organism>
<reference evidence="2 3" key="1">
    <citation type="submission" date="2016-07" db="EMBL/GenBank/DDBJ databases">
        <title>Pervasive Adenine N6-methylation of Active Genes in Fungi.</title>
        <authorList>
            <consortium name="DOE Joint Genome Institute"/>
            <person name="Mondo S.J."/>
            <person name="Dannebaum R.O."/>
            <person name="Kuo R.C."/>
            <person name="Labutti K."/>
            <person name="Haridas S."/>
            <person name="Kuo A."/>
            <person name="Salamov A."/>
            <person name="Ahrendt S.R."/>
            <person name="Lipzen A."/>
            <person name="Sullivan W."/>
            <person name="Andreopoulos W.B."/>
            <person name="Clum A."/>
            <person name="Lindquist E."/>
            <person name="Daum C."/>
            <person name="Ramamoorthy G.K."/>
            <person name="Gryganskyi A."/>
            <person name="Culley D."/>
            <person name="Magnuson J.K."/>
            <person name="James T.Y."/>
            <person name="O'Malley M.A."/>
            <person name="Stajich J.E."/>
            <person name="Spatafora J.W."/>
            <person name="Visel A."/>
            <person name="Grigoriev I.V."/>
        </authorList>
    </citation>
    <scope>NUCLEOTIDE SEQUENCE [LARGE SCALE GENOMIC DNA]</scope>
    <source>
        <strain evidence="2 3">CBS 115471</strain>
    </source>
</reference>